<organism evidence="1 2">
    <name type="scientific">Dubosiella muris</name>
    <dbReference type="NCBI Taxonomy" id="3038133"/>
    <lineage>
        <taxon>Bacteria</taxon>
        <taxon>Bacillati</taxon>
        <taxon>Bacillota</taxon>
        <taxon>Erysipelotrichia</taxon>
        <taxon>Erysipelotrichales</taxon>
        <taxon>Erysipelotrichaceae</taxon>
        <taxon>Dubosiella</taxon>
    </lineage>
</organism>
<dbReference type="EMBL" id="SRYG01000010">
    <property type="protein sequence ID" value="TGY66020.1"/>
    <property type="molecule type" value="Genomic_DNA"/>
</dbReference>
<evidence type="ECO:0000313" key="1">
    <source>
        <dbReference type="EMBL" id="TGY66020.1"/>
    </source>
</evidence>
<keyword evidence="2" id="KW-1185">Reference proteome</keyword>
<comment type="caution">
    <text evidence="1">The sequence shown here is derived from an EMBL/GenBank/DDBJ whole genome shotgun (WGS) entry which is preliminary data.</text>
</comment>
<reference evidence="1" key="1">
    <citation type="submission" date="2019-04" db="EMBL/GenBank/DDBJ databases">
        <title>Microbes associate with the intestines of laboratory mice.</title>
        <authorList>
            <person name="Navarre W."/>
            <person name="Wong E."/>
            <person name="Huang K."/>
            <person name="Tropini C."/>
            <person name="Ng K."/>
            <person name="Yu B."/>
        </authorList>
    </citation>
    <scope>NUCLEOTIDE SEQUENCE</scope>
    <source>
        <strain evidence="1">NM09_H32</strain>
    </source>
</reference>
<name>A0AC61R7A7_9FIRM</name>
<evidence type="ECO:0000313" key="2">
    <source>
        <dbReference type="Proteomes" id="UP000308836"/>
    </source>
</evidence>
<gene>
    <name evidence="1" type="ORF">E5336_05900</name>
</gene>
<proteinExistence type="predicted"/>
<protein>
    <submittedName>
        <fullName evidence="1">Uncharacterized protein</fullName>
    </submittedName>
</protein>
<dbReference type="Proteomes" id="UP000308836">
    <property type="component" value="Unassembled WGS sequence"/>
</dbReference>
<accession>A0AC61R7A7</accession>
<sequence length="368" mass="41468">MNAKSYRKELLADSLLIVLPLFLGFFLPVSSESVLRITWQFVFPLTTLGMFWLIAYLGIWKGRFETMKPDVVRWTLFLQPMISLAVCAMFVGLEYFPNWNGLVFVNGMLALIFLVCGNLLPKISQNEMIGIRTRWALENADNWNYTQRVGGRIWVVCGLIMLGACFFPNGTGVIVVLALIASGLSVFVSWKYARVQKAQGVVFSKPKPFDKKNLLWLILGVPPLIFALVIVFAGDYTVRVDRGQITLDANFVSDTVVPFDEIESITMEPDSAPGTRVNGYDARSILMGRFENDAFGRYTRYTKGNGDVIVIQTKEGTIVFNEASPSKTKALYRQIRQEKETDHRGVSAAFFVDHATKTAKYESAFHYN</sequence>